<dbReference type="PANTHER" id="PTHR30204">
    <property type="entry name" value="REDOX-CYCLING DRUG-SENSING TRANSCRIPTIONAL ACTIVATOR SOXR"/>
    <property type="match status" value="1"/>
</dbReference>
<feature type="domain" description="HTH merR-type" evidence="3">
    <location>
        <begin position="4"/>
        <end position="73"/>
    </location>
</feature>
<sequence length="257" mass="27735">MTTHWSTRRLAELAGTTVKAIRHYHAVGLLAEPTRGSNGYKRYGTPHLVRLLQIRRLRELGLTVAQIGATGGSGDGFSDAVRTLDAELAAAIERQQAVRAELAELLRHEATADVPPGFEEVAPRFTAADLALVTVSSQLFNEVAVREMREMSMTHRQFDDEFDAVPDDADEAAVRDLAVRLAPVVREIRTTYPSSADMGAYALGERTIAVAVMAQTVADHYTAGQIAVLREVNRILADDPGSEEPAAGGPGPDRSGH</sequence>
<dbReference type="PANTHER" id="PTHR30204:SF93">
    <property type="entry name" value="HTH MERR-TYPE DOMAIN-CONTAINING PROTEIN"/>
    <property type="match status" value="1"/>
</dbReference>
<protein>
    <submittedName>
        <fullName evidence="4">MerR family transcriptional regulator</fullName>
    </submittedName>
</protein>
<evidence type="ECO:0000256" key="2">
    <source>
        <dbReference type="SAM" id="MobiDB-lite"/>
    </source>
</evidence>
<dbReference type="Gene3D" id="1.10.1660.10">
    <property type="match status" value="1"/>
</dbReference>
<dbReference type="Pfam" id="PF13411">
    <property type="entry name" value="MerR_1"/>
    <property type="match status" value="1"/>
</dbReference>
<organism evidence="4 5">
    <name type="scientific">Streptomyces lonarensis</name>
    <dbReference type="NCBI Taxonomy" id="700599"/>
    <lineage>
        <taxon>Bacteria</taxon>
        <taxon>Bacillati</taxon>
        <taxon>Actinomycetota</taxon>
        <taxon>Actinomycetes</taxon>
        <taxon>Kitasatosporales</taxon>
        <taxon>Streptomycetaceae</taxon>
        <taxon>Streptomyces</taxon>
    </lineage>
</organism>
<dbReference type="InterPro" id="IPR047057">
    <property type="entry name" value="MerR_fam"/>
</dbReference>
<gene>
    <name evidence="4" type="ORF">HCN56_18000</name>
</gene>
<evidence type="ECO:0000256" key="1">
    <source>
        <dbReference type="ARBA" id="ARBA00023125"/>
    </source>
</evidence>
<reference evidence="4 5" key="1">
    <citation type="submission" date="2020-03" db="EMBL/GenBank/DDBJ databases">
        <title>Draft genome of Streptomyces sp. ventii, isolated from the Axial Seamount in the Pacific Ocean, and resequencing of the two type strains Streptomyces lonarensis strain NCL 716 and Streptomyces bohaiensis strain 11A07.</title>
        <authorList>
            <person name="Loughran R.M."/>
            <person name="Pfannmuller K.M."/>
            <person name="Wasson B.J."/>
            <person name="Deadmond M.C."/>
            <person name="Paddock B.E."/>
            <person name="Koyack M.J."/>
            <person name="Gallegos D.A."/>
            <person name="Mitchell E.A."/>
            <person name="Ushijima B."/>
            <person name="Saw J.H."/>
            <person name="Mcphail K.L."/>
            <person name="Videau P."/>
        </authorList>
    </citation>
    <scope>NUCLEOTIDE SEQUENCE [LARGE SCALE GENOMIC DNA]</scope>
    <source>
        <strain evidence="4 5">NCL716</strain>
    </source>
</reference>
<evidence type="ECO:0000313" key="4">
    <source>
        <dbReference type="EMBL" id="NJQ07428.1"/>
    </source>
</evidence>
<dbReference type="GO" id="GO:0003677">
    <property type="term" value="F:DNA binding"/>
    <property type="evidence" value="ECO:0007669"/>
    <property type="project" value="UniProtKB-KW"/>
</dbReference>
<dbReference type="SUPFAM" id="SSF46955">
    <property type="entry name" value="Putative DNA-binding domain"/>
    <property type="match status" value="1"/>
</dbReference>
<dbReference type="AlphaFoldDB" id="A0A7X6D3C1"/>
<dbReference type="RefSeq" id="WP_167972409.1">
    <property type="nucleotide sequence ID" value="NZ_BHZG01000108.1"/>
</dbReference>
<dbReference type="Proteomes" id="UP000578686">
    <property type="component" value="Unassembled WGS sequence"/>
</dbReference>
<dbReference type="EMBL" id="JAAVJD010000159">
    <property type="protein sequence ID" value="NJQ07428.1"/>
    <property type="molecule type" value="Genomic_DNA"/>
</dbReference>
<keyword evidence="5" id="KW-1185">Reference proteome</keyword>
<dbReference type="InterPro" id="IPR000551">
    <property type="entry name" value="MerR-type_HTH_dom"/>
</dbReference>
<dbReference type="SMART" id="SM00422">
    <property type="entry name" value="HTH_MERR"/>
    <property type="match status" value="1"/>
</dbReference>
<dbReference type="GO" id="GO:0003700">
    <property type="term" value="F:DNA-binding transcription factor activity"/>
    <property type="evidence" value="ECO:0007669"/>
    <property type="project" value="InterPro"/>
</dbReference>
<evidence type="ECO:0000313" key="5">
    <source>
        <dbReference type="Proteomes" id="UP000578686"/>
    </source>
</evidence>
<name>A0A7X6D3C1_9ACTN</name>
<feature type="region of interest" description="Disordered" evidence="2">
    <location>
        <begin position="237"/>
        <end position="257"/>
    </location>
</feature>
<dbReference type="InterPro" id="IPR009061">
    <property type="entry name" value="DNA-bd_dom_put_sf"/>
</dbReference>
<accession>A0A7X6D3C1</accession>
<dbReference type="PROSITE" id="PS50937">
    <property type="entry name" value="HTH_MERR_2"/>
    <property type="match status" value="1"/>
</dbReference>
<proteinExistence type="predicted"/>
<comment type="caution">
    <text evidence="4">The sequence shown here is derived from an EMBL/GenBank/DDBJ whole genome shotgun (WGS) entry which is preliminary data.</text>
</comment>
<dbReference type="PRINTS" id="PR00040">
    <property type="entry name" value="HTHMERR"/>
</dbReference>
<keyword evidence="1" id="KW-0238">DNA-binding</keyword>
<evidence type="ECO:0000259" key="3">
    <source>
        <dbReference type="PROSITE" id="PS50937"/>
    </source>
</evidence>